<reference evidence="1 2" key="2">
    <citation type="journal article" date="2019" name="G3 (Bethesda)">
        <title>Hybrid Assembly of the Genome of the Entomopathogenic Nematode Steinernema carpocapsae Identifies the X-Chromosome.</title>
        <authorList>
            <person name="Serra L."/>
            <person name="Macchietto M."/>
            <person name="Macias-Munoz A."/>
            <person name="McGill C.J."/>
            <person name="Rodriguez I.M."/>
            <person name="Rodriguez B."/>
            <person name="Murad R."/>
            <person name="Mortazavi A."/>
        </authorList>
    </citation>
    <scope>NUCLEOTIDE SEQUENCE [LARGE SCALE GENOMIC DNA]</scope>
    <source>
        <strain evidence="1 2">ALL</strain>
    </source>
</reference>
<keyword evidence="2" id="KW-1185">Reference proteome</keyword>
<dbReference type="AlphaFoldDB" id="A0A4U8V0U0"/>
<dbReference type="Proteomes" id="UP000298663">
    <property type="component" value="Chromosome X"/>
</dbReference>
<accession>A0A4U8V0U0</accession>
<proteinExistence type="predicted"/>
<dbReference type="EMBL" id="CM016762">
    <property type="protein sequence ID" value="TMS38097.1"/>
    <property type="molecule type" value="Genomic_DNA"/>
</dbReference>
<sequence length="268" mass="30329">MRKQPSKAKPAKLTGFNVLPHVNHSDNTAWPVMATIYVPSDPSRGCVWQCNKPVRRLTDLAELDLVVLQIVPTTSDEIMSIKRNTMPLEELDTTGKVQFKALIVADIKSFPELSFLGTDFTTVTISNTSVSSEGYHQFLGGCLNSKNLLNLRLARLTVSPTIREAICRRFAESDLASLKMMEVKDSKGFYQMCPLLMKDTIEKWVESENPILKAVDVPTEGKVELRGKTIWNLPHNIRARMLVCNDLPKRSQKASWQFTFNAEERKKF</sequence>
<evidence type="ECO:0000313" key="2">
    <source>
        <dbReference type="Proteomes" id="UP000298663"/>
    </source>
</evidence>
<reference evidence="1 2" key="1">
    <citation type="journal article" date="2015" name="Genome Biol.">
        <title>Comparative genomics of Steinernema reveals deeply conserved gene regulatory networks.</title>
        <authorList>
            <person name="Dillman A.R."/>
            <person name="Macchietto M."/>
            <person name="Porter C.F."/>
            <person name="Rogers A."/>
            <person name="Williams B."/>
            <person name="Antoshechkin I."/>
            <person name="Lee M.M."/>
            <person name="Goodwin Z."/>
            <person name="Lu X."/>
            <person name="Lewis E.E."/>
            <person name="Goodrich-Blair H."/>
            <person name="Stock S.P."/>
            <person name="Adams B.J."/>
            <person name="Sternberg P.W."/>
            <person name="Mortazavi A."/>
        </authorList>
    </citation>
    <scope>NUCLEOTIDE SEQUENCE [LARGE SCALE GENOMIC DNA]</scope>
    <source>
        <strain evidence="1 2">ALL</strain>
    </source>
</reference>
<dbReference type="EMBL" id="AZBU02000001">
    <property type="protein sequence ID" value="TMS38097.1"/>
    <property type="molecule type" value="Genomic_DNA"/>
</dbReference>
<protein>
    <submittedName>
        <fullName evidence="1">Uncharacterized protein</fullName>
    </submittedName>
</protein>
<organism evidence="1 2">
    <name type="scientific">Steinernema carpocapsae</name>
    <name type="common">Entomopathogenic nematode</name>
    <dbReference type="NCBI Taxonomy" id="34508"/>
    <lineage>
        <taxon>Eukaryota</taxon>
        <taxon>Metazoa</taxon>
        <taxon>Ecdysozoa</taxon>
        <taxon>Nematoda</taxon>
        <taxon>Chromadorea</taxon>
        <taxon>Rhabditida</taxon>
        <taxon>Tylenchina</taxon>
        <taxon>Panagrolaimomorpha</taxon>
        <taxon>Strongyloidoidea</taxon>
        <taxon>Steinernematidae</taxon>
        <taxon>Steinernema</taxon>
    </lineage>
</organism>
<gene>
    <name evidence="1" type="ORF">L596_004898</name>
</gene>
<evidence type="ECO:0000313" key="1">
    <source>
        <dbReference type="EMBL" id="TMS38097.1"/>
    </source>
</evidence>
<name>A0A4U8V0U0_STECR</name>
<comment type="caution">
    <text evidence="1">The sequence shown here is derived from an EMBL/GenBank/DDBJ whole genome shotgun (WGS) entry which is preliminary data.</text>
</comment>